<evidence type="ECO:0000256" key="13">
    <source>
        <dbReference type="RuleBase" id="RU366015"/>
    </source>
</evidence>
<dbReference type="SMART" id="SM00835">
    <property type="entry name" value="Cupin_1"/>
    <property type="match status" value="1"/>
</dbReference>
<evidence type="ECO:0000256" key="11">
    <source>
        <dbReference type="PIRSR" id="PIRSR601929-1"/>
    </source>
</evidence>
<evidence type="ECO:0000256" key="1">
    <source>
        <dbReference type="ARBA" id="ARBA00003629"/>
    </source>
</evidence>
<evidence type="ECO:0000256" key="8">
    <source>
        <dbReference type="ARBA" id="ARBA00022729"/>
    </source>
</evidence>
<dbReference type="SUPFAM" id="SSF51182">
    <property type="entry name" value="RmlC-like cupins"/>
    <property type="match status" value="1"/>
</dbReference>
<keyword evidence="6 13" id="KW-0964">Secreted</keyword>
<protein>
    <recommendedName>
        <fullName evidence="13">Germin-like protein</fullName>
    </recommendedName>
</protein>
<evidence type="ECO:0000256" key="7">
    <source>
        <dbReference type="ARBA" id="ARBA00022723"/>
    </source>
</evidence>
<dbReference type="InterPro" id="IPR001929">
    <property type="entry name" value="Germin"/>
</dbReference>
<dbReference type="KEGG" id="zju:107413155"/>
<feature type="binding site" evidence="12">
    <location>
        <position position="140"/>
    </location>
    <ligand>
        <name>Mn(2+)</name>
        <dbReference type="ChEBI" id="CHEBI:29035"/>
    </ligand>
</feature>
<feature type="binding site" evidence="12">
    <location>
        <position position="101"/>
    </location>
    <ligand>
        <name>Mn(2+)</name>
        <dbReference type="ChEBI" id="CHEBI:29035"/>
    </ligand>
</feature>
<feature type="chain" id="PRO_5044518662" description="Germin-like protein" evidence="13">
    <location>
        <begin position="21"/>
        <end position="202"/>
    </location>
</feature>
<reference evidence="16" key="1">
    <citation type="submission" date="2025-08" db="UniProtKB">
        <authorList>
            <consortium name="RefSeq"/>
        </authorList>
    </citation>
    <scope>IDENTIFICATION</scope>
    <source>
        <tissue evidence="16">Seedling</tissue>
    </source>
</reference>
<dbReference type="PRINTS" id="PR00325">
    <property type="entry name" value="GERMIN"/>
</dbReference>
<dbReference type="PANTHER" id="PTHR31238">
    <property type="entry name" value="GERMIN-LIKE PROTEIN SUBFAMILY 3 MEMBER 3"/>
    <property type="match status" value="1"/>
</dbReference>
<name>A0A6P3ZF16_ZIZJJ</name>
<evidence type="ECO:0000256" key="10">
    <source>
        <dbReference type="ARBA" id="ARBA00023211"/>
    </source>
</evidence>
<keyword evidence="15" id="KW-1185">Reference proteome</keyword>
<dbReference type="Pfam" id="PF00190">
    <property type="entry name" value="Cupin_1"/>
    <property type="match status" value="1"/>
</dbReference>
<keyword evidence="10 11" id="KW-0464">Manganese</keyword>
<sequence>MALNFFKPIVFFLLLATATASDPDILTDFIVPNTSNSINGDFFTYTGLRDMWNSHYPPYFTVTKAGLKEFPALDGQSVSLSVLEFPEGSVNPPHIHPRSAELLFVVDGTLDVGFIDTTNKLYNQTLKLGDIFVFPTGLVHFQYNSYKVPATAISAFASVNAGTVSIPNTVFSTGIDDNILAKAFKTDAETVQKIKAGLGAKP</sequence>
<evidence type="ECO:0000256" key="12">
    <source>
        <dbReference type="PIRSR" id="PIRSR601929-2"/>
    </source>
</evidence>
<dbReference type="CDD" id="cd02241">
    <property type="entry name" value="cupin_OxOx"/>
    <property type="match status" value="1"/>
</dbReference>
<evidence type="ECO:0000256" key="2">
    <source>
        <dbReference type="ARBA" id="ARBA00004271"/>
    </source>
</evidence>
<comment type="subcellular location">
    <subcellularLocation>
        <location evidence="2 13">Secreted</location>
        <location evidence="2 13">Extracellular space</location>
        <location evidence="2 13">Apoplast</location>
    </subcellularLocation>
</comment>
<dbReference type="InterPro" id="IPR014710">
    <property type="entry name" value="RmlC-like_jellyroll"/>
</dbReference>
<evidence type="ECO:0000259" key="14">
    <source>
        <dbReference type="SMART" id="SM00835"/>
    </source>
</evidence>
<keyword evidence="7 11" id="KW-0479">Metal-binding</keyword>
<evidence type="ECO:0000256" key="9">
    <source>
        <dbReference type="ARBA" id="ARBA00023180"/>
    </source>
</evidence>
<evidence type="ECO:0000256" key="4">
    <source>
        <dbReference type="ARBA" id="ARBA00011268"/>
    </source>
</evidence>
<evidence type="ECO:0000256" key="3">
    <source>
        <dbReference type="ARBA" id="ARBA00007456"/>
    </source>
</evidence>
<keyword evidence="9" id="KW-0325">Glycoprotein</keyword>
<feature type="binding site" evidence="11">
    <location>
        <position position="96"/>
    </location>
    <ligand>
        <name>oxalate</name>
        <dbReference type="ChEBI" id="CHEBI:30623"/>
    </ligand>
</feature>
<comment type="subunit">
    <text evidence="4">Oligomer (believed to be a pentamer but probably hexamer).</text>
</comment>
<proteinExistence type="inferred from homology"/>
<dbReference type="Proteomes" id="UP001652623">
    <property type="component" value="Chromosome 8"/>
</dbReference>
<accession>A0A6P3ZF16</accession>
<comment type="function">
    <text evidence="1">May play a role in plant defense. Probably has no oxalate oxidase activity even if the active site is conserved.</text>
</comment>
<evidence type="ECO:0000256" key="6">
    <source>
        <dbReference type="ARBA" id="ARBA00022525"/>
    </source>
</evidence>
<dbReference type="GeneID" id="107413155"/>
<dbReference type="RefSeq" id="XP_015876517.1">
    <property type="nucleotide sequence ID" value="XM_016021031.4"/>
</dbReference>
<comment type="similarity">
    <text evidence="3 13">Belongs to the germin family.</text>
</comment>
<evidence type="ECO:0000313" key="16">
    <source>
        <dbReference type="RefSeq" id="XP_015876517.1"/>
    </source>
</evidence>
<evidence type="ECO:0000256" key="5">
    <source>
        <dbReference type="ARBA" id="ARBA00022523"/>
    </source>
</evidence>
<evidence type="ECO:0000313" key="15">
    <source>
        <dbReference type="Proteomes" id="UP001652623"/>
    </source>
</evidence>
<dbReference type="InterPro" id="IPR011051">
    <property type="entry name" value="RmlC_Cupin_sf"/>
</dbReference>
<organism evidence="15 16">
    <name type="scientific">Ziziphus jujuba</name>
    <name type="common">Chinese jujube</name>
    <name type="synonym">Ziziphus sativa</name>
    <dbReference type="NCBI Taxonomy" id="326968"/>
    <lineage>
        <taxon>Eukaryota</taxon>
        <taxon>Viridiplantae</taxon>
        <taxon>Streptophyta</taxon>
        <taxon>Embryophyta</taxon>
        <taxon>Tracheophyta</taxon>
        <taxon>Spermatophyta</taxon>
        <taxon>Magnoliopsida</taxon>
        <taxon>eudicotyledons</taxon>
        <taxon>Gunneridae</taxon>
        <taxon>Pentapetalae</taxon>
        <taxon>rosids</taxon>
        <taxon>fabids</taxon>
        <taxon>Rosales</taxon>
        <taxon>Rhamnaceae</taxon>
        <taxon>Paliureae</taxon>
        <taxon>Ziziphus</taxon>
    </lineage>
</organism>
<keyword evidence="8 13" id="KW-0732">Signal</keyword>
<feature type="binding site" evidence="12">
    <location>
        <position position="96"/>
    </location>
    <ligand>
        <name>Mn(2+)</name>
        <dbReference type="ChEBI" id="CHEBI:29035"/>
    </ligand>
</feature>
<gene>
    <name evidence="16" type="primary">LOC107413155</name>
</gene>
<feature type="signal peptide" evidence="13">
    <location>
        <begin position="1"/>
        <end position="20"/>
    </location>
</feature>
<feature type="domain" description="Cupin type-1" evidence="14">
    <location>
        <begin position="46"/>
        <end position="192"/>
    </location>
</feature>
<dbReference type="GO" id="GO:0048046">
    <property type="term" value="C:apoplast"/>
    <property type="evidence" value="ECO:0007669"/>
    <property type="project" value="UniProtKB-SubCell"/>
</dbReference>
<keyword evidence="5 13" id="KW-0052">Apoplast</keyword>
<feature type="binding site" evidence="11">
    <location>
        <position position="101"/>
    </location>
    <ligand>
        <name>oxalate</name>
        <dbReference type="ChEBI" id="CHEBI:30623"/>
    </ligand>
</feature>
<dbReference type="InterPro" id="IPR006045">
    <property type="entry name" value="Cupin_1"/>
</dbReference>
<dbReference type="AlphaFoldDB" id="A0A6P3ZF16"/>
<feature type="binding site" evidence="12">
    <location>
        <position position="94"/>
    </location>
    <ligand>
        <name>Mn(2+)</name>
        <dbReference type="ChEBI" id="CHEBI:29035"/>
    </ligand>
</feature>
<dbReference type="FunFam" id="2.60.120.10:FF:000098">
    <property type="entry name" value="Germin-like protein 9-3"/>
    <property type="match status" value="1"/>
</dbReference>
<feature type="binding site" evidence="11">
    <location>
        <position position="91"/>
    </location>
    <ligand>
        <name>oxalate</name>
        <dbReference type="ChEBI" id="CHEBI:30623"/>
    </ligand>
</feature>
<dbReference type="Gene3D" id="2.60.120.10">
    <property type="entry name" value="Jelly Rolls"/>
    <property type="match status" value="1"/>
</dbReference>
<dbReference type="GO" id="GO:0030145">
    <property type="term" value="F:manganese ion binding"/>
    <property type="evidence" value="ECO:0007669"/>
    <property type="project" value="UniProtKB-UniRule"/>
</dbReference>